<keyword evidence="2" id="KW-0800">Toxin</keyword>
<dbReference type="Pfam" id="PF07591">
    <property type="entry name" value="PT-HINT"/>
    <property type="match status" value="1"/>
</dbReference>
<dbReference type="RefSeq" id="WP_308981009.1">
    <property type="nucleotide sequence ID" value="NZ_JAVIDL010000005.1"/>
</dbReference>
<proteinExistence type="predicted"/>
<evidence type="ECO:0000259" key="8">
    <source>
        <dbReference type="SMART" id="SM00306"/>
    </source>
</evidence>
<evidence type="ECO:0000256" key="1">
    <source>
        <dbReference type="ARBA" id="ARBA00004219"/>
    </source>
</evidence>
<comment type="subcellular location">
    <subcellularLocation>
        <location evidence="1">Target cell</location>
        <location evidence="1">Target cell cytoplasm</location>
    </subcellularLocation>
</comment>
<evidence type="ECO:0000256" key="6">
    <source>
        <dbReference type="ARBA" id="ARBA00023026"/>
    </source>
</evidence>
<evidence type="ECO:0000256" key="7">
    <source>
        <dbReference type="SAM" id="MobiDB-lite"/>
    </source>
</evidence>
<dbReference type="InterPro" id="IPR000026">
    <property type="entry name" value="N1-like"/>
</dbReference>
<evidence type="ECO:0000256" key="5">
    <source>
        <dbReference type="ARBA" id="ARBA00022913"/>
    </source>
</evidence>
<gene>
    <name evidence="9" type="ORF">RFH47_03745</name>
</gene>
<feature type="domain" description="Hint" evidence="8">
    <location>
        <begin position="257"/>
        <end position="356"/>
    </location>
</feature>
<dbReference type="SUPFAM" id="SSF53933">
    <property type="entry name" value="Microbial ribonucleases"/>
    <property type="match status" value="1"/>
</dbReference>
<evidence type="ECO:0000256" key="2">
    <source>
        <dbReference type="ARBA" id="ARBA00022656"/>
    </source>
</evidence>
<organism evidence="9 10">
    <name type="scientific">Acinetobacter rudis</name>
    <dbReference type="NCBI Taxonomy" id="632955"/>
    <lineage>
        <taxon>Bacteria</taxon>
        <taxon>Pseudomonadati</taxon>
        <taxon>Pseudomonadota</taxon>
        <taxon>Gammaproteobacteria</taxon>
        <taxon>Moraxellales</taxon>
        <taxon>Moraxellaceae</taxon>
        <taxon>Acinetobacter</taxon>
    </lineage>
</organism>
<accession>A0AAW8J6Q2</accession>
<dbReference type="Proteomes" id="UP001243844">
    <property type="component" value="Unassembled WGS sequence"/>
</dbReference>
<dbReference type="InterPro" id="IPR016191">
    <property type="entry name" value="Ribonuclease/ribotoxin"/>
</dbReference>
<dbReference type="GO" id="GO:0004521">
    <property type="term" value="F:RNA endonuclease activity"/>
    <property type="evidence" value="ECO:0007669"/>
    <property type="project" value="InterPro"/>
</dbReference>
<dbReference type="GO" id="GO:0003723">
    <property type="term" value="F:RNA binding"/>
    <property type="evidence" value="ECO:0007669"/>
    <property type="project" value="InterPro"/>
</dbReference>
<evidence type="ECO:0000313" key="10">
    <source>
        <dbReference type="Proteomes" id="UP001243844"/>
    </source>
</evidence>
<dbReference type="InterPro" id="IPR036844">
    <property type="entry name" value="Hint_dom_sf"/>
</dbReference>
<dbReference type="SMART" id="SM00306">
    <property type="entry name" value="HintN"/>
    <property type="match status" value="1"/>
</dbReference>
<evidence type="ECO:0000256" key="4">
    <source>
        <dbReference type="ARBA" id="ARBA00022801"/>
    </source>
</evidence>
<dbReference type="Pfam" id="PF00545">
    <property type="entry name" value="Ribonuclease"/>
    <property type="match status" value="1"/>
</dbReference>
<evidence type="ECO:0000256" key="3">
    <source>
        <dbReference type="ARBA" id="ARBA00022722"/>
    </source>
</evidence>
<comment type="caution">
    <text evidence="9">The sequence shown here is derived from an EMBL/GenBank/DDBJ whole genome shotgun (WGS) entry which is preliminary data.</text>
</comment>
<dbReference type="EMBL" id="JAVIDL010000005">
    <property type="protein sequence ID" value="MDQ8934844.1"/>
    <property type="molecule type" value="Genomic_DNA"/>
</dbReference>
<dbReference type="GO" id="GO:0090729">
    <property type="term" value="F:toxin activity"/>
    <property type="evidence" value="ECO:0007669"/>
    <property type="project" value="UniProtKB-KW"/>
</dbReference>
<dbReference type="InterPro" id="IPR003587">
    <property type="entry name" value="Hint_dom_N"/>
</dbReference>
<dbReference type="InterPro" id="IPR006914">
    <property type="entry name" value="VENN_dom"/>
</dbReference>
<dbReference type="Pfam" id="PF04829">
    <property type="entry name" value="PT-VENN"/>
    <property type="match status" value="1"/>
</dbReference>
<dbReference type="CDD" id="cd00081">
    <property type="entry name" value="Hint"/>
    <property type="match status" value="1"/>
</dbReference>
<dbReference type="Gene3D" id="2.170.16.10">
    <property type="entry name" value="Hedgehog/Intein (Hint) domain"/>
    <property type="match status" value="1"/>
</dbReference>
<keyword evidence="4" id="KW-0378">Hydrolase</keyword>
<name>A0AAW8J6Q2_9GAMM</name>
<keyword evidence="3" id="KW-0540">Nuclease</keyword>
<evidence type="ECO:0000313" key="9">
    <source>
        <dbReference type="EMBL" id="MDQ8934844.1"/>
    </source>
</evidence>
<sequence length="562" mass="60356">MATNSLSPYAASVIGQQWGHGEDKNTAAQLTAHAILGATLAYVNGGNPAAGGSAAVAAESAADYLSQKYKDNPDYQNANGEFEANRLPEDVKTQIRDLIAAIGAVVGGTVGDSAFNAQLAGVVGQNAVENNHSEIVKNSVHEDRVQAGRFQGCGAAGLAANSAACTTHLQTQTLNNLKTVGGLTLDFVPIVGDIKGFYEARTVGDYVFATIGLIPIAGDVAKDYYKAQKLYNEARDVGNVVKMKAALSDAAKACSGGSCFTAGTLIETNQGLKAIETFTGGELVWSRNDATLAYGYRPVIATKVTAEQAIFNVVIQDQQGRLETLETTSEHPFWIKDYGWLKASLLKSGMIVLNRDNEELTVVSQILIPGKLETVYNIEVAGFHTYHVGELGIWVHNANCCEIKKGQQISGGNPALKTDPYHPDNVQARIDEGNKFKAEWANSIGERITNQPIQLPNGRIVKVDVDLNPTIQRILNNQPNAALKDGVPYNNSTHPKLPTGPKYTEWVVPTEGVNGRGTQRIVVGSDNSMWYTPNHYGQVRPDPSKPISPSNKAIGNTWRKIK</sequence>
<keyword evidence="5" id="KW-1266">Target cell cytoplasm</keyword>
<dbReference type="GO" id="GO:0016787">
    <property type="term" value="F:hydrolase activity"/>
    <property type="evidence" value="ECO:0007669"/>
    <property type="project" value="UniProtKB-KW"/>
</dbReference>
<reference evidence="9" key="1">
    <citation type="submission" date="2023-08" db="EMBL/GenBank/DDBJ databases">
        <title>Emergence of clinically-relevant ST2 carbapenem-resistant Acinetobacter baumannii strains in hospital sewages in Zhejiang, East of China.</title>
        <authorList>
            <person name="Kaichao C."/>
            <person name="Zhang R."/>
        </authorList>
    </citation>
    <scope>NUCLEOTIDE SEQUENCE</scope>
    <source>
        <strain evidence="9">M-RB-37</strain>
    </source>
</reference>
<dbReference type="AlphaFoldDB" id="A0AAW8J6Q2"/>
<dbReference type="SUPFAM" id="SSF51294">
    <property type="entry name" value="Hedgehog/intein (Hint) domain"/>
    <property type="match status" value="1"/>
</dbReference>
<dbReference type="Gene3D" id="3.10.450.30">
    <property type="entry name" value="Microbial ribonucleases"/>
    <property type="match status" value="1"/>
</dbReference>
<protein>
    <submittedName>
        <fullName evidence="9">Polymorphic toxin-type HINT domain-containing protein</fullName>
    </submittedName>
</protein>
<feature type="region of interest" description="Disordered" evidence="7">
    <location>
        <begin position="537"/>
        <end position="562"/>
    </location>
</feature>
<keyword evidence="6" id="KW-0843">Virulence</keyword>